<evidence type="ECO:0000313" key="1">
    <source>
        <dbReference type="EMBL" id="KAK1762713.1"/>
    </source>
</evidence>
<protein>
    <submittedName>
        <fullName evidence="1">Uncharacterized protein</fullName>
    </submittedName>
</protein>
<name>A0AAJ0BQP7_9PEZI</name>
<dbReference type="RefSeq" id="XP_060278926.1">
    <property type="nucleotide sequence ID" value="XM_060430292.1"/>
</dbReference>
<sequence>MEHVRPGFIQESKSGSDPALVLCGEPDALLIHFTTWTQAGFYKTADFSPAVVRAGETSQWRSNPPGTMVFHHVQSMRQGPTTRNVFVVLGKDHGGNYWLTGILLAQAWAKTEEDINKM</sequence>
<organism evidence="1 2">
    <name type="scientific">Phialemonium atrogriseum</name>
    <dbReference type="NCBI Taxonomy" id="1093897"/>
    <lineage>
        <taxon>Eukaryota</taxon>
        <taxon>Fungi</taxon>
        <taxon>Dikarya</taxon>
        <taxon>Ascomycota</taxon>
        <taxon>Pezizomycotina</taxon>
        <taxon>Sordariomycetes</taxon>
        <taxon>Sordariomycetidae</taxon>
        <taxon>Cephalothecales</taxon>
        <taxon>Cephalothecaceae</taxon>
        <taxon>Phialemonium</taxon>
    </lineage>
</organism>
<evidence type="ECO:0000313" key="2">
    <source>
        <dbReference type="Proteomes" id="UP001244011"/>
    </source>
</evidence>
<accession>A0AAJ0BQP7</accession>
<reference evidence="1" key="1">
    <citation type="submission" date="2023-06" db="EMBL/GenBank/DDBJ databases">
        <title>Genome-scale phylogeny and comparative genomics of the fungal order Sordariales.</title>
        <authorList>
            <consortium name="Lawrence Berkeley National Laboratory"/>
            <person name="Hensen N."/>
            <person name="Bonometti L."/>
            <person name="Westerberg I."/>
            <person name="Brannstrom I.O."/>
            <person name="Guillou S."/>
            <person name="Cros-Aarteil S."/>
            <person name="Calhoun S."/>
            <person name="Haridas S."/>
            <person name="Kuo A."/>
            <person name="Mondo S."/>
            <person name="Pangilinan J."/>
            <person name="Riley R."/>
            <person name="Labutti K."/>
            <person name="Andreopoulos B."/>
            <person name="Lipzen A."/>
            <person name="Chen C."/>
            <person name="Yanf M."/>
            <person name="Daum C."/>
            <person name="Ng V."/>
            <person name="Clum A."/>
            <person name="Steindorff A."/>
            <person name="Ohm R."/>
            <person name="Martin F."/>
            <person name="Silar P."/>
            <person name="Natvig D."/>
            <person name="Lalanne C."/>
            <person name="Gautier V."/>
            <person name="Ament-Velasquez S.L."/>
            <person name="Kruys A."/>
            <person name="Hutchinson M.I."/>
            <person name="Powell A.J."/>
            <person name="Barry K."/>
            <person name="Miller A.N."/>
            <person name="Grigoriev I.V."/>
            <person name="Debuchy R."/>
            <person name="Gladieux P."/>
            <person name="Thoren M.H."/>
            <person name="Johannesson H."/>
        </authorList>
    </citation>
    <scope>NUCLEOTIDE SEQUENCE</scope>
    <source>
        <strain evidence="1">8032-3</strain>
    </source>
</reference>
<keyword evidence="2" id="KW-1185">Reference proteome</keyword>
<comment type="caution">
    <text evidence="1">The sequence shown here is derived from an EMBL/GenBank/DDBJ whole genome shotgun (WGS) entry which is preliminary data.</text>
</comment>
<dbReference type="EMBL" id="MU839034">
    <property type="protein sequence ID" value="KAK1762713.1"/>
    <property type="molecule type" value="Genomic_DNA"/>
</dbReference>
<gene>
    <name evidence="1" type="ORF">QBC33DRAFT_563515</name>
</gene>
<proteinExistence type="predicted"/>
<dbReference type="AlphaFoldDB" id="A0AAJ0BQP7"/>
<dbReference type="GeneID" id="85313479"/>
<dbReference type="Proteomes" id="UP001244011">
    <property type="component" value="Unassembled WGS sequence"/>
</dbReference>